<protein>
    <submittedName>
        <fullName evidence="2">Uncharacterized protein</fullName>
    </submittedName>
</protein>
<sequence length="70" mass="7320">MSQRTRAYIYRISIPVVALLVFYGIIAEGAAALWLGLIGAVLGIGDIALAAKHTPTQVAEPHTDTSGGNK</sequence>
<keyword evidence="1" id="KW-0812">Transmembrane</keyword>
<keyword evidence="3" id="KW-1185">Reference proteome</keyword>
<dbReference type="AlphaFoldDB" id="A0A895XF81"/>
<accession>A0A895XF81</accession>
<dbReference type="KEGG" id="nav:JQS30_12040"/>
<dbReference type="RefSeq" id="WP_213170499.1">
    <property type="nucleotide sequence ID" value="NZ_CP070496.1"/>
</dbReference>
<evidence type="ECO:0000313" key="2">
    <source>
        <dbReference type="EMBL" id="QSB04501.1"/>
    </source>
</evidence>
<feature type="transmembrane region" description="Helical" evidence="1">
    <location>
        <begin position="32"/>
        <end position="51"/>
    </location>
</feature>
<dbReference type="EMBL" id="CP070496">
    <property type="protein sequence ID" value="QSB04501.1"/>
    <property type="molecule type" value="Genomic_DNA"/>
</dbReference>
<evidence type="ECO:0000313" key="3">
    <source>
        <dbReference type="Proteomes" id="UP000662939"/>
    </source>
</evidence>
<dbReference type="Proteomes" id="UP000662939">
    <property type="component" value="Chromosome"/>
</dbReference>
<dbReference type="InterPro" id="IPR056390">
    <property type="entry name" value="Holin_phage"/>
</dbReference>
<keyword evidence="1" id="KW-0472">Membrane</keyword>
<feature type="transmembrane region" description="Helical" evidence="1">
    <location>
        <begin position="7"/>
        <end position="26"/>
    </location>
</feature>
<name>A0A895XF81_9ACTN</name>
<keyword evidence="1" id="KW-1133">Transmembrane helix</keyword>
<dbReference type="Pfam" id="PF23809">
    <property type="entry name" value="Phage_holin_9"/>
    <property type="match status" value="1"/>
</dbReference>
<evidence type="ECO:0000256" key="1">
    <source>
        <dbReference type="SAM" id="Phobius"/>
    </source>
</evidence>
<gene>
    <name evidence="2" type="ORF">JQS30_12040</name>
</gene>
<reference evidence="2" key="1">
    <citation type="submission" date="2021-02" db="EMBL/GenBank/DDBJ databases">
        <title>Natronoglycomyces albus gen. nov., sp. nov, a haloalkaliphilic actinobacterium from a soda solonchak soil.</title>
        <authorList>
            <person name="Sorokin D.Y."/>
            <person name="Khijniak T.V."/>
            <person name="Zakharycheva A.P."/>
            <person name="Boueva O.V."/>
            <person name="Ariskina E.V."/>
            <person name="Hahnke R.L."/>
            <person name="Bunk B."/>
            <person name="Sproer C."/>
            <person name="Schumann P."/>
            <person name="Evtushenko L.I."/>
            <person name="Kublanov I.V."/>
        </authorList>
    </citation>
    <scope>NUCLEOTIDE SEQUENCE</scope>
    <source>
        <strain evidence="2">DSM 106290</strain>
    </source>
</reference>
<proteinExistence type="predicted"/>
<organism evidence="2 3">
    <name type="scientific">Natronoglycomyces albus</name>
    <dbReference type="NCBI Taxonomy" id="2811108"/>
    <lineage>
        <taxon>Bacteria</taxon>
        <taxon>Bacillati</taxon>
        <taxon>Actinomycetota</taxon>
        <taxon>Actinomycetes</taxon>
        <taxon>Glycomycetales</taxon>
        <taxon>Glycomycetaceae</taxon>
        <taxon>Natronoglycomyces</taxon>
    </lineage>
</organism>